<accession>A0AAN8V856</accession>
<dbReference type="Proteomes" id="UP001370490">
    <property type="component" value="Unassembled WGS sequence"/>
</dbReference>
<evidence type="ECO:0000313" key="1">
    <source>
        <dbReference type="EMBL" id="KAK6924547.1"/>
    </source>
</evidence>
<keyword evidence="2" id="KW-1185">Reference proteome</keyword>
<organism evidence="1 2">
    <name type="scientific">Dillenia turbinata</name>
    <dbReference type="NCBI Taxonomy" id="194707"/>
    <lineage>
        <taxon>Eukaryota</taxon>
        <taxon>Viridiplantae</taxon>
        <taxon>Streptophyta</taxon>
        <taxon>Embryophyta</taxon>
        <taxon>Tracheophyta</taxon>
        <taxon>Spermatophyta</taxon>
        <taxon>Magnoliopsida</taxon>
        <taxon>eudicotyledons</taxon>
        <taxon>Gunneridae</taxon>
        <taxon>Pentapetalae</taxon>
        <taxon>Dilleniales</taxon>
        <taxon>Dilleniaceae</taxon>
        <taxon>Dillenia</taxon>
    </lineage>
</organism>
<sequence>MHGHVALLAQFGNGSLKSSLPTRVKTPFSTGAGGYLSYIGSRGLRRCGWVGGNQWGIAPSLLHVFRPGGSKGSDCAVTDFLSFQGLGLRITTLTPNNYQTTSYVLFEGTP</sequence>
<dbReference type="AlphaFoldDB" id="A0AAN8V856"/>
<dbReference type="EMBL" id="JBAMMX010000017">
    <property type="protein sequence ID" value="KAK6924547.1"/>
    <property type="molecule type" value="Genomic_DNA"/>
</dbReference>
<reference evidence="1 2" key="1">
    <citation type="submission" date="2023-12" db="EMBL/GenBank/DDBJ databases">
        <title>A high-quality genome assembly for Dillenia turbinata (Dilleniales).</title>
        <authorList>
            <person name="Chanderbali A."/>
        </authorList>
    </citation>
    <scope>NUCLEOTIDE SEQUENCE [LARGE SCALE GENOMIC DNA]</scope>
    <source>
        <strain evidence="1">LSX21</strain>
        <tissue evidence="1">Leaf</tissue>
    </source>
</reference>
<evidence type="ECO:0000313" key="2">
    <source>
        <dbReference type="Proteomes" id="UP001370490"/>
    </source>
</evidence>
<gene>
    <name evidence="1" type="ORF">RJ641_010747</name>
</gene>
<name>A0AAN8V856_9MAGN</name>
<protein>
    <submittedName>
        <fullName evidence="1">Uncharacterized protein</fullName>
    </submittedName>
</protein>
<comment type="caution">
    <text evidence="1">The sequence shown here is derived from an EMBL/GenBank/DDBJ whole genome shotgun (WGS) entry which is preliminary data.</text>
</comment>
<proteinExistence type="predicted"/>